<reference evidence="3 4" key="1">
    <citation type="submission" date="2015-08" db="EMBL/GenBank/DDBJ databases">
        <title>Draft Genome Sequence of Bacillus vietnamensis UCD-SED5.</title>
        <authorList>
            <person name="Lee R.D."/>
            <person name="Jospin G."/>
            <person name="Lang J.M."/>
            <person name="Coil D.A."/>
            <person name="Eisen J.A."/>
        </authorList>
    </citation>
    <scope>NUCLEOTIDE SEQUENCE [LARGE SCALE GENOMIC DNA]</scope>
    <source>
        <strain evidence="3 4">UCD-SED5</strain>
    </source>
</reference>
<accession>A0A0P6WQZ3</accession>
<dbReference type="InterPro" id="IPR050229">
    <property type="entry name" value="GlpE_sulfurtransferase"/>
</dbReference>
<dbReference type="PROSITE" id="PS50206">
    <property type="entry name" value="RHODANESE_3"/>
    <property type="match status" value="1"/>
</dbReference>
<dbReference type="SMART" id="SM00450">
    <property type="entry name" value="RHOD"/>
    <property type="match status" value="1"/>
</dbReference>
<dbReference type="RefSeq" id="WP_060671965.1">
    <property type="nucleotide sequence ID" value="NZ_LIXZ01000005.1"/>
</dbReference>
<keyword evidence="1" id="KW-0472">Membrane</keyword>
<sequence>MEFFGLIMLVILIYLYVLIKKPGKNIKQMSTSELKTTLGDKNKLFIDVRSPGEFKQSHIKQFKNMPLQSLHQPAHTLPKDKEIIVICQSGMRSANACKLLTKKGFTSVTNVKGGMNSWSR</sequence>
<dbReference type="SUPFAM" id="SSF52821">
    <property type="entry name" value="Rhodanese/Cell cycle control phosphatase"/>
    <property type="match status" value="1"/>
</dbReference>
<gene>
    <name evidence="3" type="ORF">AM506_07945</name>
</gene>
<dbReference type="AlphaFoldDB" id="A0A0P6WQZ3"/>
<dbReference type="CDD" id="cd00158">
    <property type="entry name" value="RHOD"/>
    <property type="match status" value="1"/>
</dbReference>
<organism evidence="3 4">
    <name type="scientific">Rossellomorea vietnamensis</name>
    <dbReference type="NCBI Taxonomy" id="218284"/>
    <lineage>
        <taxon>Bacteria</taxon>
        <taxon>Bacillati</taxon>
        <taxon>Bacillota</taxon>
        <taxon>Bacilli</taxon>
        <taxon>Bacillales</taxon>
        <taxon>Bacillaceae</taxon>
        <taxon>Rossellomorea</taxon>
    </lineage>
</organism>
<dbReference type="Gene3D" id="3.40.250.10">
    <property type="entry name" value="Rhodanese-like domain"/>
    <property type="match status" value="1"/>
</dbReference>
<evidence type="ECO:0000313" key="4">
    <source>
        <dbReference type="Proteomes" id="UP000050398"/>
    </source>
</evidence>
<evidence type="ECO:0000256" key="1">
    <source>
        <dbReference type="SAM" id="Phobius"/>
    </source>
</evidence>
<proteinExistence type="predicted"/>
<feature type="transmembrane region" description="Helical" evidence="1">
    <location>
        <begin position="6"/>
        <end position="23"/>
    </location>
</feature>
<dbReference type="InterPro" id="IPR001763">
    <property type="entry name" value="Rhodanese-like_dom"/>
</dbReference>
<dbReference type="OrthoDB" id="9800872at2"/>
<dbReference type="InterPro" id="IPR036873">
    <property type="entry name" value="Rhodanese-like_dom_sf"/>
</dbReference>
<evidence type="ECO:0000313" key="3">
    <source>
        <dbReference type="EMBL" id="KPL59997.1"/>
    </source>
</evidence>
<dbReference type="PATRIC" id="fig|218284.4.peg.3205"/>
<keyword evidence="1" id="KW-0812">Transmembrane</keyword>
<dbReference type="Pfam" id="PF00581">
    <property type="entry name" value="Rhodanese"/>
    <property type="match status" value="1"/>
</dbReference>
<dbReference type="PANTHER" id="PTHR43031">
    <property type="entry name" value="FAD-DEPENDENT OXIDOREDUCTASE"/>
    <property type="match status" value="1"/>
</dbReference>
<dbReference type="PANTHER" id="PTHR43031:SF17">
    <property type="entry name" value="SULFURTRANSFERASE YTWF-RELATED"/>
    <property type="match status" value="1"/>
</dbReference>
<keyword evidence="1" id="KW-1133">Transmembrane helix</keyword>
<name>A0A0P6WQZ3_9BACI</name>
<comment type="caution">
    <text evidence="3">The sequence shown here is derived from an EMBL/GenBank/DDBJ whole genome shotgun (WGS) entry which is preliminary data.</text>
</comment>
<feature type="domain" description="Rhodanese" evidence="2">
    <location>
        <begin position="39"/>
        <end position="120"/>
    </location>
</feature>
<protein>
    <submittedName>
        <fullName evidence="3">Rhodanese</fullName>
    </submittedName>
</protein>
<dbReference type="Proteomes" id="UP000050398">
    <property type="component" value="Unassembled WGS sequence"/>
</dbReference>
<dbReference type="EMBL" id="LIXZ01000005">
    <property type="protein sequence ID" value="KPL59997.1"/>
    <property type="molecule type" value="Genomic_DNA"/>
</dbReference>
<evidence type="ECO:0000259" key="2">
    <source>
        <dbReference type="PROSITE" id="PS50206"/>
    </source>
</evidence>